<evidence type="ECO:0000256" key="6">
    <source>
        <dbReference type="ARBA" id="ARBA00022777"/>
    </source>
</evidence>
<dbReference type="InParanoid" id="A0A2N3MYS0"/>
<protein>
    <recommendedName>
        <fullName evidence="3">dolichol kinase</fullName>
        <ecNumber evidence="3">2.7.1.108</ecNumber>
    </recommendedName>
</protein>
<evidence type="ECO:0000256" key="4">
    <source>
        <dbReference type="ARBA" id="ARBA00022679"/>
    </source>
</evidence>
<dbReference type="GO" id="GO:0004168">
    <property type="term" value="F:dolichol kinase activity"/>
    <property type="evidence" value="ECO:0007669"/>
    <property type="project" value="UniProtKB-EC"/>
</dbReference>
<keyword evidence="6" id="KW-0418">Kinase</keyword>
<reference evidence="12 13" key="1">
    <citation type="journal article" date="2017" name="G3 (Bethesda)">
        <title>First Draft Genome Sequence of the Pathogenic Fungus Lomentospora prolificans (Formerly Scedosporium prolificans).</title>
        <authorList>
            <person name="Luo R."/>
            <person name="Zimin A."/>
            <person name="Workman R."/>
            <person name="Fan Y."/>
            <person name="Pertea G."/>
            <person name="Grossman N."/>
            <person name="Wear M.P."/>
            <person name="Jia B."/>
            <person name="Miller H."/>
            <person name="Casadevall A."/>
            <person name="Timp W."/>
            <person name="Zhang S.X."/>
            <person name="Salzberg S.L."/>
        </authorList>
    </citation>
    <scope>NUCLEOTIDE SEQUENCE [LARGE SCALE GENOMIC DNA]</scope>
    <source>
        <strain evidence="12 13">JHH-5317</strain>
    </source>
</reference>
<evidence type="ECO:0000256" key="5">
    <source>
        <dbReference type="ARBA" id="ARBA00022692"/>
    </source>
</evidence>
<dbReference type="OrthoDB" id="377083at2759"/>
<feature type="transmembrane region" description="Helical" evidence="11">
    <location>
        <begin position="196"/>
        <end position="217"/>
    </location>
</feature>
<dbReference type="AlphaFoldDB" id="A0A2N3MYS0"/>
<dbReference type="STRING" id="41688.A0A2N3MYS0"/>
<evidence type="ECO:0000256" key="9">
    <source>
        <dbReference type="ARBA" id="ARBA00023136"/>
    </source>
</evidence>
<feature type="transmembrane region" description="Helical" evidence="11">
    <location>
        <begin position="561"/>
        <end position="583"/>
    </location>
</feature>
<feature type="transmembrane region" description="Helical" evidence="11">
    <location>
        <begin position="381"/>
        <end position="405"/>
    </location>
</feature>
<comment type="caution">
    <text evidence="12">The sequence shown here is derived from an EMBL/GenBank/DDBJ whole genome shotgun (WGS) entry which is preliminary data.</text>
</comment>
<dbReference type="InterPro" id="IPR032974">
    <property type="entry name" value="Polypren_kinase"/>
</dbReference>
<dbReference type="VEuPathDB" id="FungiDB:jhhlp_008700"/>
<comment type="similarity">
    <text evidence="2">Belongs to the polyprenol kinase family.</text>
</comment>
<evidence type="ECO:0000256" key="11">
    <source>
        <dbReference type="SAM" id="Phobius"/>
    </source>
</evidence>
<evidence type="ECO:0000256" key="1">
    <source>
        <dbReference type="ARBA" id="ARBA00004477"/>
    </source>
</evidence>
<evidence type="ECO:0000256" key="3">
    <source>
        <dbReference type="ARBA" id="ARBA00012132"/>
    </source>
</evidence>
<evidence type="ECO:0000313" key="13">
    <source>
        <dbReference type="Proteomes" id="UP000233524"/>
    </source>
</evidence>
<evidence type="ECO:0000313" key="12">
    <source>
        <dbReference type="EMBL" id="PKS05326.1"/>
    </source>
</evidence>
<feature type="transmembrane region" description="Helical" evidence="11">
    <location>
        <begin position="793"/>
        <end position="813"/>
    </location>
</feature>
<evidence type="ECO:0000256" key="8">
    <source>
        <dbReference type="ARBA" id="ARBA00022989"/>
    </source>
</evidence>
<gene>
    <name evidence="12" type="ORF">jhhlp_008700</name>
</gene>
<dbReference type="EMBL" id="NLAX01001623">
    <property type="protein sequence ID" value="PKS05326.1"/>
    <property type="molecule type" value="Genomic_DNA"/>
</dbReference>
<dbReference type="PANTHER" id="PTHR13205">
    <property type="entry name" value="TRANSMEMBRANE PROTEIN 15-RELATED"/>
    <property type="match status" value="1"/>
</dbReference>
<feature type="transmembrane region" description="Helical" evidence="11">
    <location>
        <begin position="655"/>
        <end position="675"/>
    </location>
</feature>
<keyword evidence="5 11" id="KW-0812">Transmembrane</keyword>
<sequence length="908" mass="100477">MPKPEHLYPTRQPASNPNPDASEEANLRLLSRSPHPYHRQNFELLQPTDRIEYTGRPRPALAPRSDDLDTSNPRLPKDSPLGSDSGTEADDEHFLKGLPAPRAKPHKGLRGRNEALSGASTPLLSPTIPEHHVEELGGKLPEAIKGDRRLGIDRVRQARHVVRRYIEVALLAGLIMMVLSNRSVQPIRKLWFPECVMALSLSGILLILYPLRLVIWAHTHRSPRHRIPLKAPVQFDPAPLLYPQTITVLTAFLLASDNPNLMLPNIILSLCSIPEQLIPCTFSNETYNSVHWILSCVPLFNAVSRGAPYLSTGEKAWSLTNSHYVTPGIAVLLYPLHQSLRRVLHHLTTTSLLPAELELFSVALINLLLLTSSPQMRILKALLWIGGVSLLVLCGQVITWGIALARVPKWRFKRESLQPAQPRFGRLMRQLLWWKQSLKKGVDNRGHAATGSASLWPWPSSDEGDLDSPTMKYAVPSPFAMNRDVPLDAEEATLLAKTGSEPPNNGSLSTRRNTFPFAPVAARVRRSFPTHTAAGRKKRSTSTSVRAFFSLTQSQATLRKWIYATYVYLCIVGIVLLGIRSYISQYALDGAEAIGWALGYLFGNIDWFRFKVVSENLDKWICLPPRPSLEPGQFCHQGWAQHIRLETFGGANTRLMIIGYWFMILAFGLVIVYRLKDIYEVDTRRKVFHFMMVGMLLPATYVDPAFAALALSAALALFLILDLLRASQLPPLSKPIANFLAPYVDGRDFRGPVVISHIFLLIGCAIPLWLTLASLPRSGEGYLAGWEIPTREVSMVSGVICVGLGDAAASLIGRRWGHRKWVWGGGKSLEGSAAFATAVFIGLISASVWLRVGRWPVTGGKLLSWPAELRNAGVCASVASLTEAVLTGGNDNVIVPVVLWTCVKSLGV</sequence>
<evidence type="ECO:0000256" key="10">
    <source>
        <dbReference type="SAM" id="MobiDB-lite"/>
    </source>
</evidence>
<keyword evidence="13" id="KW-1185">Reference proteome</keyword>
<comment type="subcellular location">
    <subcellularLocation>
        <location evidence="1">Endoplasmic reticulum membrane</location>
        <topology evidence="1">Multi-pass membrane protein</topology>
    </subcellularLocation>
</comment>
<keyword evidence="9 11" id="KW-0472">Membrane</keyword>
<dbReference type="GO" id="GO:0005789">
    <property type="term" value="C:endoplasmic reticulum membrane"/>
    <property type="evidence" value="ECO:0007669"/>
    <property type="project" value="UniProtKB-SubCell"/>
</dbReference>
<feature type="transmembrane region" description="Helical" evidence="11">
    <location>
        <begin position="687"/>
        <end position="720"/>
    </location>
</feature>
<keyword evidence="8 11" id="KW-1133">Transmembrane helix</keyword>
<evidence type="ECO:0000256" key="7">
    <source>
        <dbReference type="ARBA" id="ARBA00022824"/>
    </source>
</evidence>
<feature type="transmembrane region" description="Helical" evidence="11">
    <location>
        <begin position="347"/>
        <end position="369"/>
    </location>
</feature>
<accession>A0A2N3MYS0</accession>
<feature type="region of interest" description="Disordered" evidence="10">
    <location>
        <begin position="1"/>
        <end position="124"/>
    </location>
</feature>
<keyword evidence="7" id="KW-0256">Endoplasmic reticulum</keyword>
<dbReference type="EC" id="2.7.1.108" evidence="3"/>
<keyword evidence="4" id="KW-0808">Transferase</keyword>
<feature type="transmembrane region" description="Helical" evidence="11">
    <location>
        <begin position="833"/>
        <end position="852"/>
    </location>
</feature>
<feature type="transmembrane region" description="Helical" evidence="11">
    <location>
        <begin position="165"/>
        <end position="184"/>
    </location>
</feature>
<dbReference type="PANTHER" id="PTHR13205:SF15">
    <property type="entry name" value="DOLICHOL KINASE"/>
    <property type="match status" value="1"/>
</dbReference>
<dbReference type="GO" id="GO:0043048">
    <property type="term" value="P:dolichyl monophosphate biosynthetic process"/>
    <property type="evidence" value="ECO:0007669"/>
    <property type="project" value="TreeGrafter"/>
</dbReference>
<feature type="transmembrane region" description="Helical" evidence="11">
    <location>
        <begin position="753"/>
        <end position="772"/>
    </location>
</feature>
<proteinExistence type="inferred from homology"/>
<dbReference type="Proteomes" id="UP000233524">
    <property type="component" value="Unassembled WGS sequence"/>
</dbReference>
<name>A0A2N3MYS0_9PEZI</name>
<organism evidence="12 13">
    <name type="scientific">Lomentospora prolificans</name>
    <dbReference type="NCBI Taxonomy" id="41688"/>
    <lineage>
        <taxon>Eukaryota</taxon>
        <taxon>Fungi</taxon>
        <taxon>Dikarya</taxon>
        <taxon>Ascomycota</taxon>
        <taxon>Pezizomycotina</taxon>
        <taxon>Sordariomycetes</taxon>
        <taxon>Hypocreomycetidae</taxon>
        <taxon>Microascales</taxon>
        <taxon>Microascaceae</taxon>
        <taxon>Lomentospora</taxon>
    </lineage>
</organism>
<evidence type="ECO:0000256" key="2">
    <source>
        <dbReference type="ARBA" id="ARBA00010794"/>
    </source>
</evidence>